<dbReference type="GO" id="GO:0045944">
    <property type="term" value="P:positive regulation of transcription by RNA polymerase II"/>
    <property type="evidence" value="ECO:0007669"/>
    <property type="project" value="TreeGrafter"/>
</dbReference>
<evidence type="ECO:0000259" key="13">
    <source>
        <dbReference type="PROSITE" id="PS51805"/>
    </source>
</evidence>
<keyword evidence="8" id="KW-0539">Nucleus</keyword>
<protein>
    <recommendedName>
        <fullName evidence="16">Histone-lysine N-methyltransferase 2C</fullName>
    </recommendedName>
</protein>
<organism evidence="14 15">
    <name type="scientific">Eptatretus burgeri</name>
    <name type="common">Inshore hagfish</name>
    <dbReference type="NCBI Taxonomy" id="7764"/>
    <lineage>
        <taxon>Eukaryota</taxon>
        <taxon>Metazoa</taxon>
        <taxon>Chordata</taxon>
        <taxon>Craniata</taxon>
        <taxon>Vertebrata</taxon>
        <taxon>Cyclostomata</taxon>
        <taxon>Myxini</taxon>
        <taxon>Myxiniformes</taxon>
        <taxon>Myxinidae</taxon>
        <taxon>Eptatretinae</taxon>
        <taxon>Eptatretus</taxon>
    </lineage>
</organism>
<dbReference type="GO" id="GO:0003713">
    <property type="term" value="F:transcription coactivator activity"/>
    <property type="evidence" value="ECO:0007669"/>
    <property type="project" value="TreeGrafter"/>
</dbReference>
<feature type="domain" description="RING-type" evidence="12">
    <location>
        <begin position="1092"/>
        <end position="1137"/>
    </location>
</feature>
<dbReference type="InterPro" id="IPR019787">
    <property type="entry name" value="Znf_PHD-finger"/>
</dbReference>
<feature type="region of interest" description="Disordered" evidence="10">
    <location>
        <begin position="826"/>
        <end position="898"/>
    </location>
</feature>
<dbReference type="InterPro" id="IPR001965">
    <property type="entry name" value="Znf_PHD"/>
</dbReference>
<evidence type="ECO:0000259" key="11">
    <source>
        <dbReference type="PROSITE" id="PS50016"/>
    </source>
</evidence>
<keyword evidence="2" id="KW-0479">Metal-binding</keyword>
<keyword evidence="6" id="KW-0805">Transcription regulation</keyword>
<evidence type="ECO:0000256" key="4">
    <source>
        <dbReference type="ARBA" id="ARBA00022771"/>
    </source>
</evidence>
<dbReference type="Proteomes" id="UP000694388">
    <property type="component" value="Unplaced"/>
</dbReference>
<dbReference type="InterPro" id="IPR034732">
    <property type="entry name" value="EPHD"/>
</dbReference>
<dbReference type="Pfam" id="PF00628">
    <property type="entry name" value="PHD"/>
    <property type="match status" value="1"/>
</dbReference>
<keyword evidence="5" id="KW-0862">Zinc</keyword>
<evidence type="ECO:0000256" key="7">
    <source>
        <dbReference type="ARBA" id="ARBA00023163"/>
    </source>
</evidence>
<feature type="region of interest" description="Disordered" evidence="10">
    <location>
        <begin position="587"/>
        <end position="613"/>
    </location>
</feature>
<dbReference type="InterPro" id="IPR011011">
    <property type="entry name" value="Znf_FYVE_PHD"/>
</dbReference>
<evidence type="ECO:0000313" key="15">
    <source>
        <dbReference type="Proteomes" id="UP000694388"/>
    </source>
</evidence>
<feature type="domain" description="PHD-type" evidence="11">
    <location>
        <begin position="1089"/>
        <end position="1139"/>
    </location>
</feature>
<sequence>MSGESFAPDIGDPRLSPRDWANTQVYPMRTATSRPRQDGAIKNTCTDVQKTNTEPCFQGNGERFESKVMEGRTSRHDGSVGAERTGDVPMSMISLCCRAPEQRICVVDADNNETVKKQVPRYLHEGVDTPNAGDDMSKNQCGIEVICGTVPQPTVISVITLTPSSIADPPANCKINLTSRSAVAPEDRLLPFPMTAETQITEHPANRVAAKLGHTSFVANRVALSALKPPTTTAAAVNHQRSSKLLTLPLEGGVKVEDNVGVDVMAGALKLNGETENCPLSGDSLHTKLETAAVGESGQASYAGDTKCLIESRQKNQGGALFADEIPFDAQTAKPVSSAGEKVTAEDLSKLSNAGIGADKTSEIKCQDNPIPPLQVTNIPIADASQELHSKTAANVVHGTFVALETLDAHCPDDASMAIPDSNDNLSNRFNSLLKPCEAKTEAPSVSYQDVNSLSLSMVVETGGIFFKEPTEAVECITKDVPTSMFTCNTSKVPEQPALCSKSDVLPPMHSENDGDIASKAELKYRDLDTKSPGTVCFDPLYSSSSSCTKVKYIENMGEHSKKLSYQEKSLDDVNIQSSPEYVCTMSQQSAVEDENETKRPHGENCEKPSKEITTSVAEQETLPSMTQERMKRFISRESKLQVVSVLRQDTEREDGKIVKNAVPMNAELKQKGERPVEDSSHTCDDEAKEPEFSPRSLATLIANPPHSTCLIKSTAMGSIQNVPSIDKSIGETNARTVKILGEDNCQQFAPSGRDGNMKSSHDAAPQTKGEHSFAESMVDVIENIHGNIRFDGVQQLGEEPELKRSSDLDQTQDAGAECESIWDEGAQQGNVSPASPVSPVQTRKSRRKVRRVFVIEDDEDSNDGVGKEEGRDTDEAEHSVMTPGTPDAERKGLGGGAEPVAEESAAREHCAFCSQDELSSLGQGELKCFNPTPGFTTLQQHPSHRGSTDSVQSKPTCGPTLSHDGAVSLSAVNELKLVGMHEGTSVLDLIKPDGRCWAHHCCAAWSDGVCLSAELELINVDKALLAASRQRCDHCHRLGASVKCWVEGCRRLYHYPCAPVAGTFQDVRSLSLLCPDHIHQAVAVAGEEANCVMCENPGDLSNQMFCTSCGQHYHSRCLDIVPGTAVRAGWQCPECKICQNCR</sequence>
<dbReference type="PROSITE" id="PS51805">
    <property type="entry name" value="EPHD"/>
    <property type="match status" value="1"/>
</dbReference>
<dbReference type="SUPFAM" id="SSF57903">
    <property type="entry name" value="FYVE/PHD zinc finger"/>
    <property type="match status" value="1"/>
</dbReference>
<dbReference type="FunFam" id="3.30.40.10:FF:000080">
    <property type="entry name" value="Histone-lysine N-methyltransferase 2C"/>
    <property type="match status" value="1"/>
</dbReference>
<evidence type="ECO:0000256" key="6">
    <source>
        <dbReference type="ARBA" id="ARBA00023015"/>
    </source>
</evidence>
<evidence type="ECO:0000256" key="3">
    <source>
        <dbReference type="ARBA" id="ARBA00022737"/>
    </source>
</evidence>
<feature type="region of interest" description="Disordered" evidence="10">
    <location>
        <begin position="749"/>
        <end position="771"/>
    </location>
</feature>
<dbReference type="PROSITE" id="PS01359">
    <property type="entry name" value="ZF_PHD_1"/>
    <property type="match status" value="1"/>
</dbReference>
<evidence type="ECO:0000259" key="12">
    <source>
        <dbReference type="PROSITE" id="PS50089"/>
    </source>
</evidence>
<dbReference type="AlphaFoldDB" id="A0A8C4NKX3"/>
<dbReference type="GO" id="GO:0042800">
    <property type="term" value="F:histone H3K4 methyltransferase activity"/>
    <property type="evidence" value="ECO:0007669"/>
    <property type="project" value="TreeGrafter"/>
</dbReference>
<dbReference type="GO" id="GO:0044666">
    <property type="term" value="C:MLL3/4 complex"/>
    <property type="evidence" value="ECO:0007669"/>
    <property type="project" value="TreeGrafter"/>
</dbReference>
<feature type="compositionally biased region" description="Basic and acidic residues" evidence="10">
    <location>
        <begin position="597"/>
        <end position="611"/>
    </location>
</feature>
<evidence type="ECO:0000256" key="9">
    <source>
        <dbReference type="PROSITE-ProRule" id="PRU00175"/>
    </source>
</evidence>
<dbReference type="Ensembl" id="ENSEBUT00000005100.1">
    <property type="protein sequence ID" value="ENSEBUP00000004662.1"/>
    <property type="gene ID" value="ENSEBUG00000003257.1"/>
</dbReference>
<name>A0A8C4NKX3_EPTBU</name>
<keyword evidence="7" id="KW-0804">Transcription</keyword>
<dbReference type="GeneTree" id="ENSGT00940000166821"/>
<comment type="subcellular location">
    <subcellularLocation>
        <location evidence="1">Nucleus</location>
    </subcellularLocation>
</comment>
<evidence type="ECO:0000256" key="2">
    <source>
        <dbReference type="ARBA" id="ARBA00022723"/>
    </source>
</evidence>
<dbReference type="PANTHER" id="PTHR45888">
    <property type="entry name" value="HL01030P-RELATED"/>
    <property type="match status" value="1"/>
</dbReference>
<dbReference type="InterPro" id="IPR013083">
    <property type="entry name" value="Znf_RING/FYVE/PHD"/>
</dbReference>
<dbReference type="GO" id="GO:0008270">
    <property type="term" value="F:zinc ion binding"/>
    <property type="evidence" value="ECO:0007669"/>
    <property type="project" value="UniProtKB-KW"/>
</dbReference>
<dbReference type="PROSITE" id="PS50089">
    <property type="entry name" value="ZF_RING_2"/>
    <property type="match status" value="1"/>
</dbReference>
<dbReference type="Ensembl" id="ENSEBUT00000005124.1">
    <property type="protein sequence ID" value="ENSEBUP00000004686.1"/>
    <property type="gene ID" value="ENSEBUG00000003257.1"/>
</dbReference>
<dbReference type="CDD" id="cd15509">
    <property type="entry name" value="PHD1_KMT2C_like"/>
    <property type="match status" value="1"/>
</dbReference>
<keyword evidence="3" id="KW-0677">Repeat</keyword>
<dbReference type="Pfam" id="PF13771">
    <property type="entry name" value="zf-HC5HC2H"/>
    <property type="match status" value="1"/>
</dbReference>
<proteinExistence type="predicted"/>
<feature type="region of interest" description="Disordered" evidence="10">
    <location>
        <begin position="669"/>
        <end position="692"/>
    </location>
</feature>
<evidence type="ECO:0000256" key="1">
    <source>
        <dbReference type="ARBA" id="ARBA00004123"/>
    </source>
</evidence>
<reference evidence="14" key="1">
    <citation type="submission" date="2025-05" db="UniProtKB">
        <authorList>
            <consortium name="Ensembl"/>
        </authorList>
    </citation>
    <scope>IDENTIFICATION</scope>
</reference>
<feature type="region of interest" description="Disordered" evidence="10">
    <location>
        <begin position="1"/>
        <end position="22"/>
    </location>
</feature>
<dbReference type="InterPro" id="IPR001841">
    <property type="entry name" value="Znf_RING"/>
</dbReference>
<evidence type="ECO:0000256" key="8">
    <source>
        <dbReference type="ARBA" id="ARBA00023242"/>
    </source>
</evidence>
<feature type="domain" description="PHD-type" evidence="13">
    <location>
        <begin position="975"/>
        <end position="1079"/>
    </location>
</feature>
<dbReference type="SMART" id="SM00249">
    <property type="entry name" value="PHD"/>
    <property type="match status" value="2"/>
</dbReference>
<keyword evidence="15" id="KW-1185">Reference proteome</keyword>
<dbReference type="InterPro" id="IPR019786">
    <property type="entry name" value="Zinc_finger_PHD-type_CS"/>
</dbReference>
<accession>A0A8C4NKX3</accession>
<dbReference type="PANTHER" id="PTHR45888:SF6">
    <property type="entry name" value="HL01030P-RELATED"/>
    <property type="match status" value="1"/>
</dbReference>
<feature type="compositionally biased region" description="Polar residues" evidence="10">
    <location>
        <begin position="828"/>
        <end position="843"/>
    </location>
</feature>
<evidence type="ECO:0000256" key="5">
    <source>
        <dbReference type="ARBA" id="ARBA00022833"/>
    </source>
</evidence>
<keyword evidence="4 9" id="KW-0863">Zinc-finger</keyword>
<evidence type="ECO:0000256" key="10">
    <source>
        <dbReference type="SAM" id="MobiDB-lite"/>
    </source>
</evidence>
<evidence type="ECO:0008006" key="16">
    <source>
        <dbReference type="Google" id="ProtNLM"/>
    </source>
</evidence>
<evidence type="ECO:0000313" key="14">
    <source>
        <dbReference type="Ensembl" id="ENSEBUP00000004686.1"/>
    </source>
</evidence>
<dbReference type="Gene3D" id="3.30.40.10">
    <property type="entry name" value="Zinc/RING finger domain, C3HC4 (zinc finger)"/>
    <property type="match status" value="2"/>
</dbReference>
<dbReference type="PROSITE" id="PS50016">
    <property type="entry name" value="ZF_PHD_2"/>
    <property type="match status" value="1"/>
</dbReference>